<dbReference type="AlphaFoldDB" id="A0A543BZN0"/>
<dbReference type="SUPFAM" id="SSF46785">
    <property type="entry name" value="Winged helix' DNA-binding domain"/>
    <property type="match status" value="1"/>
</dbReference>
<evidence type="ECO:0000259" key="3">
    <source>
        <dbReference type="Pfam" id="PF20803"/>
    </source>
</evidence>
<dbReference type="Pfam" id="PF08223">
    <property type="entry name" value="PaaX_C"/>
    <property type="match status" value="1"/>
</dbReference>
<dbReference type="PIRSF" id="PIRSF020623">
    <property type="entry name" value="PaaX"/>
    <property type="match status" value="1"/>
</dbReference>
<dbReference type="PANTHER" id="PTHR30319">
    <property type="entry name" value="PHENYLACETIC ACID REGULATOR-RELATED TRANSCRIPTIONAL REPRESSOR"/>
    <property type="match status" value="1"/>
</dbReference>
<evidence type="ECO:0000259" key="1">
    <source>
        <dbReference type="Pfam" id="PF07848"/>
    </source>
</evidence>
<evidence type="ECO:0000313" key="5">
    <source>
        <dbReference type="Proteomes" id="UP000316096"/>
    </source>
</evidence>
<dbReference type="InterPro" id="IPR013225">
    <property type="entry name" value="PaaX_C"/>
</dbReference>
<evidence type="ECO:0000313" key="4">
    <source>
        <dbReference type="EMBL" id="TQL90294.1"/>
    </source>
</evidence>
<sequence length="288" mass="32309">MSEPSPAWREAAGPSPRLRPQSLMLTVLGNYVLGRDIAVFSGSFIGLFGRLGVGEHAVRSTLTRMVSRDLLSRHRRGRRMYFGLTPRSEEILVDGERRVWRYGAVNTDWDGRWTVLAFSMPESWQRVRHDLRSRLTWAGFGSLGNGMWIAPSRVDIAPIVAGLGLNGHVKVFSATAEAPTDVAGMIRGAYDLDALAAGYRAFLDRWDRPGPIPEGPDDLARYLWMTTEWLQLVRTDPRLPVERLPGDWPAVRGQEVLMRLRTRYEDRARGLADQTIEFIPLSPPSASG</sequence>
<organism evidence="4 5">
    <name type="scientific">Actinoallomurus bryophytorum</name>
    <dbReference type="NCBI Taxonomy" id="1490222"/>
    <lineage>
        <taxon>Bacteria</taxon>
        <taxon>Bacillati</taxon>
        <taxon>Actinomycetota</taxon>
        <taxon>Actinomycetes</taxon>
        <taxon>Streptosporangiales</taxon>
        <taxon>Thermomonosporaceae</taxon>
        <taxon>Actinoallomurus</taxon>
    </lineage>
</organism>
<feature type="domain" description="Transcriptional repressor PaaX-like central Cas2-like" evidence="3">
    <location>
        <begin position="107"/>
        <end position="182"/>
    </location>
</feature>
<dbReference type="Pfam" id="PF20803">
    <property type="entry name" value="PaaX_M"/>
    <property type="match status" value="1"/>
</dbReference>
<dbReference type="InterPro" id="IPR048846">
    <property type="entry name" value="PaaX-like_central"/>
</dbReference>
<dbReference type="Pfam" id="PF07848">
    <property type="entry name" value="PaaX"/>
    <property type="match status" value="1"/>
</dbReference>
<feature type="domain" description="Transcriptional repressor PaaX-like N-terminal" evidence="1">
    <location>
        <begin position="19"/>
        <end position="86"/>
    </location>
</feature>
<feature type="domain" description="Transcriptional repressor PaaX-like C-terminal" evidence="2">
    <location>
        <begin position="190"/>
        <end position="269"/>
    </location>
</feature>
<dbReference type="GO" id="GO:0006351">
    <property type="term" value="P:DNA-templated transcription"/>
    <property type="evidence" value="ECO:0007669"/>
    <property type="project" value="InterPro"/>
</dbReference>
<gene>
    <name evidence="4" type="ORF">FB559_7596</name>
</gene>
<evidence type="ECO:0000259" key="2">
    <source>
        <dbReference type="Pfam" id="PF08223"/>
    </source>
</evidence>
<dbReference type="InterPro" id="IPR011965">
    <property type="entry name" value="PaaX_trns_reg"/>
</dbReference>
<dbReference type="InterPro" id="IPR012906">
    <property type="entry name" value="PaaX-like_N"/>
</dbReference>
<dbReference type="Gene3D" id="3.30.70.2650">
    <property type="match status" value="1"/>
</dbReference>
<dbReference type="EMBL" id="VFOZ01000002">
    <property type="protein sequence ID" value="TQL90294.1"/>
    <property type="molecule type" value="Genomic_DNA"/>
</dbReference>
<dbReference type="Proteomes" id="UP000316096">
    <property type="component" value="Unassembled WGS sequence"/>
</dbReference>
<protein>
    <submittedName>
        <fullName evidence="4">PaaX family transcriptional regulator</fullName>
    </submittedName>
</protein>
<name>A0A543BZN0_9ACTN</name>
<reference evidence="4 5" key="1">
    <citation type="submission" date="2019-06" db="EMBL/GenBank/DDBJ databases">
        <title>Sequencing the genomes of 1000 actinobacteria strains.</title>
        <authorList>
            <person name="Klenk H.-P."/>
        </authorList>
    </citation>
    <scope>NUCLEOTIDE SEQUENCE [LARGE SCALE GENOMIC DNA]</scope>
    <source>
        <strain evidence="4 5">DSM 102200</strain>
    </source>
</reference>
<dbReference type="PANTHER" id="PTHR30319:SF1">
    <property type="entry name" value="TRANSCRIPTIONAL REPRESSOR PAAX"/>
    <property type="match status" value="1"/>
</dbReference>
<dbReference type="Gene3D" id="1.10.10.10">
    <property type="entry name" value="Winged helix-like DNA-binding domain superfamily/Winged helix DNA-binding domain"/>
    <property type="match status" value="1"/>
</dbReference>
<accession>A0A543BZN0</accession>
<proteinExistence type="predicted"/>
<dbReference type="InterPro" id="IPR036390">
    <property type="entry name" value="WH_DNA-bd_sf"/>
</dbReference>
<keyword evidence="5" id="KW-1185">Reference proteome</keyword>
<comment type="caution">
    <text evidence="4">The sequence shown here is derived from an EMBL/GenBank/DDBJ whole genome shotgun (WGS) entry which is preliminary data.</text>
</comment>
<dbReference type="InterPro" id="IPR036388">
    <property type="entry name" value="WH-like_DNA-bd_sf"/>
</dbReference>